<gene>
    <name evidence="1" type="ORF">ACIOWJ_01470</name>
</gene>
<evidence type="ECO:0000313" key="2">
    <source>
        <dbReference type="Proteomes" id="UP001617213"/>
    </source>
</evidence>
<sequence>MDCLLRLLDKAIADAVDAAKASGLPQRLLHAHAQTHQMVGDSP</sequence>
<evidence type="ECO:0000313" key="1">
    <source>
        <dbReference type="EMBL" id="MFJ2676762.1"/>
    </source>
</evidence>
<proteinExistence type="predicted"/>
<reference evidence="1 2" key="1">
    <citation type="submission" date="2024-10" db="EMBL/GenBank/DDBJ databases">
        <title>The Natural Products Discovery Center: Release of the First 8490 Sequenced Strains for Exploring Actinobacteria Biosynthetic Diversity.</title>
        <authorList>
            <person name="Kalkreuter E."/>
            <person name="Kautsar S.A."/>
            <person name="Yang D."/>
            <person name="Bader C.D."/>
            <person name="Teijaro C.N."/>
            <person name="Fluegel L."/>
            <person name="Davis C.M."/>
            <person name="Simpson J.R."/>
            <person name="Lauterbach L."/>
            <person name="Steele A.D."/>
            <person name="Gui C."/>
            <person name="Meng S."/>
            <person name="Li G."/>
            <person name="Viehrig K."/>
            <person name="Ye F."/>
            <person name="Su P."/>
            <person name="Kiefer A.F."/>
            <person name="Nichols A."/>
            <person name="Cepeda A.J."/>
            <person name="Yan W."/>
            <person name="Fan B."/>
            <person name="Jiang Y."/>
            <person name="Adhikari A."/>
            <person name="Zheng C.-J."/>
            <person name="Schuster L."/>
            <person name="Cowan T.M."/>
            <person name="Smanski M.J."/>
            <person name="Chevrette M.G."/>
            <person name="De Carvalho L.P.S."/>
            <person name="Shen B."/>
        </authorList>
    </citation>
    <scope>NUCLEOTIDE SEQUENCE [LARGE SCALE GENOMIC DNA]</scope>
    <source>
        <strain evidence="1 2">NPDC087581</strain>
    </source>
</reference>
<dbReference type="EMBL" id="JBIUWZ010000001">
    <property type="protein sequence ID" value="MFJ2676762.1"/>
    <property type="molecule type" value="Genomic_DNA"/>
</dbReference>
<name>A0ABW8DT40_9PSED</name>
<dbReference type="Proteomes" id="UP001617213">
    <property type="component" value="Unassembled WGS sequence"/>
</dbReference>
<keyword evidence="2" id="KW-1185">Reference proteome</keyword>
<dbReference type="RefSeq" id="WP_256583473.1">
    <property type="nucleotide sequence ID" value="NZ_JAAOWU010000012.1"/>
</dbReference>
<accession>A0ABW8DT40</accession>
<organism evidence="1 2">
    <name type="scientific">Pseudomonas sivasensis</name>
    <dbReference type="NCBI Taxonomy" id="1880678"/>
    <lineage>
        <taxon>Bacteria</taxon>
        <taxon>Pseudomonadati</taxon>
        <taxon>Pseudomonadota</taxon>
        <taxon>Gammaproteobacteria</taxon>
        <taxon>Pseudomonadales</taxon>
        <taxon>Pseudomonadaceae</taxon>
        <taxon>Pseudomonas</taxon>
    </lineage>
</organism>
<comment type="caution">
    <text evidence="1">The sequence shown here is derived from an EMBL/GenBank/DDBJ whole genome shotgun (WGS) entry which is preliminary data.</text>
</comment>
<protein>
    <submittedName>
        <fullName evidence="1">Uncharacterized protein</fullName>
    </submittedName>
</protein>